<protein>
    <submittedName>
        <fullName evidence="14">ZMYND8_0 protein</fullName>
    </submittedName>
    <submittedName>
        <fullName evidence="15">ZMYND8_1 protein</fullName>
    </submittedName>
</protein>
<dbReference type="InterPro" id="IPR013083">
    <property type="entry name" value="Znf_RING/FYVE/PHD"/>
</dbReference>
<dbReference type="Pfam" id="PF23460">
    <property type="entry name" value="ZMYND8_CC"/>
    <property type="match status" value="1"/>
</dbReference>
<keyword evidence="2 7" id="KW-0863">Zinc-finger</keyword>
<dbReference type="SMART" id="SM00249">
    <property type="entry name" value="PHD"/>
    <property type="match status" value="1"/>
</dbReference>
<evidence type="ECO:0000259" key="13">
    <source>
        <dbReference type="PROSITE" id="PS50865"/>
    </source>
</evidence>
<name>A0A0C9QI93_9HYME</name>
<dbReference type="PROSITE" id="PS50014">
    <property type="entry name" value="BROMODOMAIN_2"/>
    <property type="match status" value="1"/>
</dbReference>
<evidence type="ECO:0000256" key="2">
    <source>
        <dbReference type="ARBA" id="ARBA00022771"/>
    </source>
</evidence>
<evidence type="ECO:0000256" key="3">
    <source>
        <dbReference type="ARBA" id="ARBA00022833"/>
    </source>
</evidence>
<dbReference type="CDD" id="cd20160">
    <property type="entry name" value="PWWP_PRKCBP1"/>
    <property type="match status" value="1"/>
</dbReference>
<dbReference type="Pfam" id="PF24324">
    <property type="entry name" value="MYND_ZMYND11_ZMYD8"/>
    <property type="match status" value="1"/>
</dbReference>
<dbReference type="GO" id="GO:0008270">
    <property type="term" value="F:zinc ion binding"/>
    <property type="evidence" value="ECO:0007669"/>
    <property type="project" value="UniProtKB-KW"/>
</dbReference>
<evidence type="ECO:0000256" key="8">
    <source>
        <dbReference type="SAM" id="Coils"/>
    </source>
</evidence>
<evidence type="ECO:0000256" key="5">
    <source>
        <dbReference type="ARBA" id="ARBA00023117"/>
    </source>
</evidence>
<evidence type="ECO:0000256" key="7">
    <source>
        <dbReference type="PROSITE-ProRule" id="PRU00134"/>
    </source>
</evidence>
<sequence length="1057" mass="118519">MDSLESPSDTPTLKTNVEVVRKASSPIVSPPGDDENKSEPPGARDRSLKLVDNQKIKNIQKIQDTGESQRNRNDLMSPTSPTSPASPTSPTFPTSPTSPTSPMFPKSPQPSSPRENLARAPEDLLQHSKTPVSKPQRESDTAPEIYDSASRPKTPANPKVLSSPRSPTPKAFTLDKIPISLSQEQPEVELILKSSLEIRKNSGALKSVDDDAVTITKVPKRSQVDRPKTPVTRSKTPVVRPNTPVLRPRTPGLRPKTPVERPKTPGLTSKTPAERPKTPGVHGSSEKKRRQSIFAEGELDKEVEKIIQESEDEGRRKRRRHSRDNYCWKCHKDGVEAACSTCVRSWHRRCIGGTAPSASSDWICGECASILKAENPSTRSPSMSNLTVDQLCMVLKHIILKMKQITGAEEFSKPVDLVDVPNYLDYIIKPMDLTLLEGNIKSKEYGSPDAFMADAKWILHNCLVFNTEGGKYTDTSKLTTVAKQLIKLAREEVSELESCPTCYVRGRHLPRPNYTWFIDACSPPHLLVWAKLKGFPYWPAKVMPRWNNQGYVDVRFFGEHNRAWVSPKDLYLYSKDPPAGSGRSKKHEIADCLREISIHIKRLGETFGRFEHAPHKTQFNPHDPLQIKTLLPDYDPPLQVEDRIPRRVIGKGKKRKWDSLSDSVSEAYFYSDAETLAGDFNEDDEEDDDDDGKESPRKRKRSLTPGLPEAPIPGKRSRQIKVSKPTPRRGSAGKGMRGGRRSANFERESRGRVSGHGRSTRQASERISRRPRSTVGEMKNEEAGNNEEIAGKVAEKMERMQKIPQMEKIEKLEEKQEKQGLERKHRRAKKSFPNKPPGIGASTGQRPQVKSPVKLEKSFGVPADAGPLSSLISKGADTLAKQMGLIIEESIKQATQGEGPVAGIVGADRAIIFDMKLRMERIKWEHQQEIAELKQISEKTWREDKAVMETEHLRALEELRKTLEEEKFICIAETKGKQWCVGCGVEACMNCCWNTSYCSESCQELDWRKHQTKCMRRKSITNRSVASTSRVNGQKEQSEAIPKSMSTPNTTSYVRGA</sequence>
<feature type="region of interest" description="Disordered" evidence="9">
    <location>
        <begin position="675"/>
        <end position="851"/>
    </location>
</feature>
<evidence type="ECO:0000256" key="6">
    <source>
        <dbReference type="PROSITE-ProRule" id="PRU00035"/>
    </source>
</evidence>
<dbReference type="InterPro" id="IPR011011">
    <property type="entry name" value="Znf_FYVE_PHD"/>
</dbReference>
<dbReference type="PROSITE" id="PS50865">
    <property type="entry name" value="ZF_MYND_2"/>
    <property type="match status" value="1"/>
</dbReference>
<dbReference type="PROSITE" id="PS01360">
    <property type="entry name" value="ZF_MYND_1"/>
    <property type="match status" value="1"/>
</dbReference>
<dbReference type="SMART" id="SM00297">
    <property type="entry name" value="BROMO"/>
    <property type="match status" value="1"/>
</dbReference>
<feature type="compositionally biased region" description="Basic and acidic residues" evidence="9">
    <location>
        <begin position="34"/>
        <end position="55"/>
    </location>
</feature>
<dbReference type="GO" id="GO:0003714">
    <property type="term" value="F:transcription corepressor activity"/>
    <property type="evidence" value="ECO:0007669"/>
    <property type="project" value="TreeGrafter"/>
</dbReference>
<feature type="compositionally biased region" description="Acidic residues" evidence="9">
    <location>
        <begin position="680"/>
        <end position="692"/>
    </location>
</feature>
<dbReference type="SUPFAM" id="SSF144232">
    <property type="entry name" value="HIT/MYND zinc finger-like"/>
    <property type="match status" value="1"/>
</dbReference>
<feature type="region of interest" description="Disordered" evidence="9">
    <location>
        <begin position="1025"/>
        <end position="1057"/>
    </location>
</feature>
<feature type="region of interest" description="Disordered" evidence="9">
    <location>
        <begin position="217"/>
        <end position="297"/>
    </location>
</feature>
<feature type="compositionally biased region" description="Polar residues" evidence="9">
    <location>
        <begin position="1"/>
        <end position="15"/>
    </location>
</feature>
<dbReference type="PROSITE" id="PS00633">
    <property type="entry name" value="BROMODOMAIN_1"/>
    <property type="match status" value="1"/>
</dbReference>
<dbReference type="AlphaFoldDB" id="A0A0C9QI93"/>
<feature type="domain" description="Bromo" evidence="10">
    <location>
        <begin position="403"/>
        <end position="473"/>
    </location>
</feature>
<dbReference type="InterPro" id="IPR056987">
    <property type="entry name" value="ZMYND8_CC"/>
</dbReference>
<feature type="compositionally biased region" description="Low complexity" evidence="9">
    <location>
        <begin position="77"/>
        <end position="104"/>
    </location>
</feature>
<keyword evidence="4" id="KW-0007">Acetylation</keyword>
<keyword evidence="8" id="KW-0175">Coiled coil</keyword>
<evidence type="ECO:0000259" key="10">
    <source>
        <dbReference type="PROSITE" id="PS50014"/>
    </source>
</evidence>
<evidence type="ECO:0000256" key="4">
    <source>
        <dbReference type="ARBA" id="ARBA00022990"/>
    </source>
</evidence>
<feature type="compositionally biased region" description="Polar residues" evidence="9">
    <location>
        <begin position="1025"/>
        <end position="1035"/>
    </location>
</feature>
<dbReference type="PROSITE" id="PS50016">
    <property type="entry name" value="ZF_PHD_2"/>
    <property type="match status" value="1"/>
</dbReference>
<feature type="compositionally biased region" description="Basic residues" evidence="9">
    <location>
        <begin position="823"/>
        <end position="832"/>
    </location>
</feature>
<dbReference type="InterPro" id="IPR044075">
    <property type="entry name" value="PRKCBP1_PHD"/>
</dbReference>
<dbReference type="EMBL" id="GBYB01000266">
    <property type="protein sequence ID" value="JAG70033.1"/>
    <property type="molecule type" value="Transcribed_RNA"/>
</dbReference>
<dbReference type="GO" id="GO:0005634">
    <property type="term" value="C:nucleus"/>
    <property type="evidence" value="ECO:0007669"/>
    <property type="project" value="TreeGrafter"/>
</dbReference>
<feature type="compositionally biased region" description="Polar residues" evidence="9">
    <location>
        <begin position="56"/>
        <end position="66"/>
    </location>
</feature>
<dbReference type="PROSITE" id="PS50812">
    <property type="entry name" value="PWWP"/>
    <property type="match status" value="1"/>
</dbReference>
<dbReference type="GO" id="GO:0005737">
    <property type="term" value="C:cytoplasm"/>
    <property type="evidence" value="ECO:0007669"/>
    <property type="project" value="TreeGrafter"/>
</dbReference>
<dbReference type="SUPFAM" id="SSF47370">
    <property type="entry name" value="Bromodomain"/>
    <property type="match status" value="1"/>
</dbReference>
<dbReference type="InterPro" id="IPR001965">
    <property type="entry name" value="Znf_PHD"/>
</dbReference>
<dbReference type="Pfam" id="PF00855">
    <property type="entry name" value="PWWP"/>
    <property type="match status" value="1"/>
</dbReference>
<accession>A0A0C9QI93</accession>
<dbReference type="PRINTS" id="PR01217">
    <property type="entry name" value="PRICHEXTENSN"/>
</dbReference>
<dbReference type="Gene3D" id="2.30.30.140">
    <property type="match status" value="1"/>
</dbReference>
<keyword evidence="5 6" id="KW-0103">Bromodomain</keyword>
<dbReference type="InterPro" id="IPR057053">
    <property type="entry name" value="MYND_ZMYND11_ZMYD8"/>
</dbReference>
<gene>
    <name evidence="15" type="primary">ZMYND8_1</name>
    <name evidence="14" type="synonym">ZMYND8_0</name>
    <name evidence="15" type="ORF">g.33609</name>
    <name evidence="14" type="ORF">g.33613</name>
</gene>
<organism evidence="15">
    <name type="scientific">Fopius arisanus</name>
    <dbReference type="NCBI Taxonomy" id="64838"/>
    <lineage>
        <taxon>Eukaryota</taxon>
        <taxon>Metazoa</taxon>
        <taxon>Ecdysozoa</taxon>
        <taxon>Arthropoda</taxon>
        <taxon>Hexapoda</taxon>
        <taxon>Insecta</taxon>
        <taxon>Pterygota</taxon>
        <taxon>Neoptera</taxon>
        <taxon>Endopterygota</taxon>
        <taxon>Hymenoptera</taxon>
        <taxon>Apocrita</taxon>
        <taxon>Ichneumonoidea</taxon>
        <taxon>Braconidae</taxon>
        <taxon>Opiinae</taxon>
        <taxon>Fopius</taxon>
    </lineage>
</organism>
<dbReference type="SUPFAM" id="SSF63748">
    <property type="entry name" value="Tudor/PWWP/MBT"/>
    <property type="match status" value="1"/>
</dbReference>
<evidence type="ECO:0000313" key="15">
    <source>
        <dbReference type="EMBL" id="JAG70034.1"/>
    </source>
</evidence>
<dbReference type="PANTHER" id="PTHR46453:SF5">
    <property type="entry name" value="PROTEIN KINASE C-BINDING PROTEIN 1 ISOFORM X1"/>
    <property type="match status" value="1"/>
</dbReference>
<reference evidence="15" key="1">
    <citation type="submission" date="2015-01" db="EMBL/GenBank/DDBJ databases">
        <title>Transcriptome Assembly of Fopius arisanus.</title>
        <authorList>
            <person name="Geib S."/>
        </authorList>
    </citation>
    <scope>NUCLEOTIDE SEQUENCE</scope>
</reference>
<feature type="domain" description="PHD-type" evidence="11">
    <location>
        <begin position="324"/>
        <end position="370"/>
    </location>
</feature>
<dbReference type="PANTHER" id="PTHR46453">
    <property type="entry name" value="PROTEIN KINASE C-BINDING PROTEIN 1"/>
    <property type="match status" value="1"/>
</dbReference>
<dbReference type="InterPro" id="IPR001487">
    <property type="entry name" value="Bromodomain"/>
</dbReference>
<dbReference type="SMART" id="SM00293">
    <property type="entry name" value="PWWP"/>
    <property type="match status" value="1"/>
</dbReference>
<dbReference type="InterPro" id="IPR000313">
    <property type="entry name" value="PWWP_dom"/>
</dbReference>
<feature type="compositionally biased region" description="Basic and acidic residues" evidence="9">
    <location>
        <begin position="789"/>
        <end position="822"/>
    </location>
</feature>
<dbReference type="CDD" id="cd15538">
    <property type="entry name" value="PHD_PRKCBP1"/>
    <property type="match status" value="1"/>
</dbReference>
<feature type="compositionally biased region" description="Polar residues" evidence="9">
    <location>
        <begin position="1044"/>
        <end position="1057"/>
    </location>
</feature>
<dbReference type="PRINTS" id="PR00503">
    <property type="entry name" value="BROMODOMAIN"/>
</dbReference>
<dbReference type="InterPro" id="IPR002893">
    <property type="entry name" value="Znf_MYND"/>
</dbReference>
<feature type="region of interest" description="Disordered" evidence="9">
    <location>
        <begin position="1"/>
        <end position="172"/>
    </location>
</feature>
<dbReference type="InterPro" id="IPR036427">
    <property type="entry name" value="Bromodomain-like_sf"/>
</dbReference>
<evidence type="ECO:0000259" key="11">
    <source>
        <dbReference type="PROSITE" id="PS50016"/>
    </source>
</evidence>
<evidence type="ECO:0000256" key="1">
    <source>
        <dbReference type="ARBA" id="ARBA00022723"/>
    </source>
</evidence>
<dbReference type="Gene3D" id="3.30.40.10">
    <property type="entry name" value="Zinc/RING finger domain, C3HC4 (zinc finger)"/>
    <property type="match status" value="1"/>
</dbReference>
<feature type="compositionally biased region" description="Basic and acidic residues" evidence="9">
    <location>
        <begin position="116"/>
        <end position="126"/>
    </location>
</feature>
<dbReference type="InterPro" id="IPR019787">
    <property type="entry name" value="Znf_PHD-finger"/>
</dbReference>
<keyword evidence="3" id="KW-0862">Zinc</keyword>
<keyword evidence="1" id="KW-0479">Metal-binding</keyword>
<feature type="domain" description="PWWP" evidence="12">
    <location>
        <begin position="524"/>
        <end position="576"/>
    </location>
</feature>
<proteinExistence type="predicted"/>
<dbReference type="Gene3D" id="1.20.920.10">
    <property type="entry name" value="Bromodomain-like"/>
    <property type="match status" value="1"/>
</dbReference>
<dbReference type="InterPro" id="IPR018359">
    <property type="entry name" value="Bromodomain_CS"/>
</dbReference>
<dbReference type="SUPFAM" id="SSF57903">
    <property type="entry name" value="FYVE/PHD zinc finger"/>
    <property type="match status" value="1"/>
</dbReference>
<evidence type="ECO:0000313" key="14">
    <source>
        <dbReference type="EMBL" id="JAG70033.1"/>
    </source>
</evidence>
<dbReference type="Pfam" id="PF00439">
    <property type="entry name" value="Bromodomain"/>
    <property type="match status" value="1"/>
</dbReference>
<dbReference type="EMBL" id="GBYB01000267">
    <property type="protein sequence ID" value="JAG70034.1"/>
    <property type="molecule type" value="Transcribed_RNA"/>
</dbReference>
<evidence type="ECO:0000256" key="9">
    <source>
        <dbReference type="SAM" id="MobiDB-lite"/>
    </source>
</evidence>
<evidence type="ECO:0000259" key="12">
    <source>
        <dbReference type="PROSITE" id="PS50812"/>
    </source>
</evidence>
<feature type="domain" description="MYND-type" evidence="13">
    <location>
        <begin position="980"/>
        <end position="1014"/>
    </location>
</feature>
<feature type="coiled-coil region" evidence="8">
    <location>
        <begin position="919"/>
        <end position="966"/>
    </location>
</feature>